<reference evidence="2 3" key="1">
    <citation type="submission" date="2019-06" db="EMBL/GenBank/DDBJ databases">
        <authorList>
            <person name="Rodrigo-Torres L."/>
            <person name="Arahal R. D."/>
            <person name="Lucena T."/>
        </authorList>
    </citation>
    <scope>NUCLEOTIDE SEQUENCE [LARGE SCALE GENOMIC DNA]</scope>
    <source>
        <strain evidence="2 3">SW08-7</strain>
    </source>
</reference>
<dbReference type="EMBL" id="CABFVH010000048">
    <property type="protein sequence ID" value="VUF15211.1"/>
    <property type="molecule type" value="Genomic_DNA"/>
</dbReference>
<organism evidence="2 3">
    <name type="scientific">Methylobacterium dankookense</name>
    <dbReference type="NCBI Taxonomy" id="560405"/>
    <lineage>
        <taxon>Bacteria</taxon>
        <taxon>Pseudomonadati</taxon>
        <taxon>Pseudomonadota</taxon>
        <taxon>Alphaproteobacteria</taxon>
        <taxon>Hyphomicrobiales</taxon>
        <taxon>Methylobacteriaceae</taxon>
        <taxon>Methylobacterium</taxon>
    </lineage>
</organism>
<accession>A0A564G6P0</accession>
<evidence type="ECO:0000313" key="1">
    <source>
        <dbReference type="EMBL" id="GJD55210.1"/>
    </source>
</evidence>
<name>A0A564G6P0_9HYPH</name>
<reference evidence="1" key="3">
    <citation type="submission" date="2021-08" db="EMBL/GenBank/DDBJ databases">
        <authorList>
            <person name="Tani A."/>
            <person name="Ola A."/>
            <person name="Ogura Y."/>
            <person name="Katsura K."/>
            <person name="Hayashi T."/>
        </authorList>
    </citation>
    <scope>NUCLEOTIDE SEQUENCE</scope>
    <source>
        <strain evidence="1">DSM 22415</strain>
    </source>
</reference>
<dbReference type="AlphaFoldDB" id="A0A564G6P0"/>
<protein>
    <submittedName>
        <fullName evidence="2">Uncharacterized protein</fullName>
    </submittedName>
</protein>
<evidence type="ECO:0000313" key="4">
    <source>
        <dbReference type="Proteomes" id="UP001055303"/>
    </source>
</evidence>
<keyword evidence="4" id="KW-1185">Reference proteome</keyword>
<evidence type="ECO:0000313" key="2">
    <source>
        <dbReference type="EMBL" id="VUF15211.1"/>
    </source>
</evidence>
<evidence type="ECO:0000313" key="3">
    <source>
        <dbReference type="Proteomes" id="UP000401717"/>
    </source>
</evidence>
<dbReference type="RefSeq" id="WP_144767609.1">
    <property type="nucleotide sequence ID" value="NZ_BPQI01000021.1"/>
</dbReference>
<proteinExistence type="predicted"/>
<dbReference type="Proteomes" id="UP001055303">
    <property type="component" value="Unassembled WGS sequence"/>
</dbReference>
<reference evidence="1" key="2">
    <citation type="journal article" date="2021" name="Front. Microbiol.">
        <title>Comprehensive Comparative Genomics and Phenotyping of Methylobacterium Species.</title>
        <authorList>
            <person name="Alessa O."/>
            <person name="Ogura Y."/>
            <person name="Fujitani Y."/>
            <person name="Takami H."/>
            <person name="Hayashi T."/>
            <person name="Sahin N."/>
            <person name="Tani A."/>
        </authorList>
    </citation>
    <scope>NUCLEOTIDE SEQUENCE</scope>
    <source>
        <strain evidence="1">DSM 22415</strain>
    </source>
</reference>
<dbReference type="EMBL" id="BPQI01000021">
    <property type="protein sequence ID" value="GJD55210.1"/>
    <property type="molecule type" value="Genomic_DNA"/>
</dbReference>
<dbReference type="Proteomes" id="UP000401717">
    <property type="component" value="Unassembled WGS sequence"/>
</dbReference>
<sequence length="72" mass="7735">MGESTRPGITCSWCGKPVRPNGPRMRMHQSETVAFSGPTLAHFHPECGDAVLDACEQHLAEAAAAERVEETA</sequence>
<gene>
    <name evidence="1" type="ORF">IFDJLNFL_1094</name>
    <name evidence="2" type="ORF">MTDSW087_04946</name>
</gene>